<sequence>MPVGPTELIIIGLIIVLLFGAKRLPDTARAIGRSLRIFKSETTKLRDDEDSSKAAPAAPAPPVAASEAQPITGQVMTEAERIRRLEEENARLRASQSAGVPHDAHRG</sequence>
<evidence type="ECO:0000256" key="1">
    <source>
        <dbReference type="ARBA" id="ARBA00004162"/>
    </source>
</evidence>
<comment type="similarity">
    <text evidence="9">Belongs to the TatA/E family.</text>
</comment>
<dbReference type="InterPro" id="IPR003369">
    <property type="entry name" value="TatA/B/E"/>
</dbReference>
<keyword evidence="6 9" id="KW-1133">Transmembrane helix</keyword>
<feature type="region of interest" description="Disordered" evidence="10">
    <location>
        <begin position="41"/>
        <end position="73"/>
    </location>
</feature>
<protein>
    <recommendedName>
        <fullName evidence="9">Sec-independent protein translocase protein TatA</fullName>
    </recommendedName>
</protein>
<evidence type="ECO:0000256" key="3">
    <source>
        <dbReference type="ARBA" id="ARBA00022475"/>
    </source>
</evidence>
<dbReference type="GO" id="GO:0008320">
    <property type="term" value="F:protein transmembrane transporter activity"/>
    <property type="evidence" value="ECO:0007669"/>
    <property type="project" value="UniProtKB-UniRule"/>
</dbReference>
<dbReference type="EMBL" id="BOOW01000027">
    <property type="protein sequence ID" value="GII93909.1"/>
    <property type="molecule type" value="Genomic_DNA"/>
</dbReference>
<organism evidence="11 12">
    <name type="scientific">Sinosporangium siamense</name>
    <dbReference type="NCBI Taxonomy" id="1367973"/>
    <lineage>
        <taxon>Bacteria</taxon>
        <taxon>Bacillati</taxon>
        <taxon>Actinomycetota</taxon>
        <taxon>Actinomycetes</taxon>
        <taxon>Streptosporangiales</taxon>
        <taxon>Streptosporangiaceae</taxon>
        <taxon>Sinosporangium</taxon>
    </lineage>
</organism>
<dbReference type="HAMAP" id="MF_00236">
    <property type="entry name" value="TatA_E"/>
    <property type="match status" value="1"/>
</dbReference>
<keyword evidence="8 9" id="KW-0472">Membrane</keyword>
<keyword evidence="2 9" id="KW-0813">Transport</keyword>
<dbReference type="Proteomes" id="UP000606172">
    <property type="component" value="Unassembled WGS sequence"/>
</dbReference>
<proteinExistence type="inferred from homology"/>
<evidence type="ECO:0000256" key="6">
    <source>
        <dbReference type="ARBA" id="ARBA00022989"/>
    </source>
</evidence>
<evidence type="ECO:0000256" key="7">
    <source>
        <dbReference type="ARBA" id="ARBA00023010"/>
    </source>
</evidence>
<dbReference type="Gene3D" id="1.20.5.3310">
    <property type="match status" value="1"/>
</dbReference>
<dbReference type="GO" id="GO:0043953">
    <property type="term" value="P:protein transport by the Tat complex"/>
    <property type="evidence" value="ECO:0007669"/>
    <property type="project" value="UniProtKB-UniRule"/>
</dbReference>
<dbReference type="InterPro" id="IPR006312">
    <property type="entry name" value="TatA/E"/>
</dbReference>
<keyword evidence="7 9" id="KW-0811">Translocation</keyword>
<evidence type="ECO:0000256" key="9">
    <source>
        <dbReference type="HAMAP-Rule" id="MF_00236"/>
    </source>
</evidence>
<accession>A0A919RL32</accession>
<evidence type="ECO:0000313" key="12">
    <source>
        <dbReference type="Proteomes" id="UP000606172"/>
    </source>
</evidence>
<keyword evidence="3 9" id="KW-1003">Cell membrane</keyword>
<dbReference type="AlphaFoldDB" id="A0A919RL32"/>
<keyword evidence="5 9" id="KW-0653">Protein transport</keyword>
<reference evidence="11" key="1">
    <citation type="submission" date="2021-01" db="EMBL/GenBank/DDBJ databases">
        <title>Whole genome shotgun sequence of Sinosporangium siamense NBRC 109515.</title>
        <authorList>
            <person name="Komaki H."/>
            <person name="Tamura T."/>
        </authorList>
    </citation>
    <scope>NUCLEOTIDE SEQUENCE</scope>
    <source>
        <strain evidence="11">NBRC 109515</strain>
    </source>
</reference>
<dbReference type="PANTHER" id="PTHR42982">
    <property type="entry name" value="SEC-INDEPENDENT PROTEIN TRANSLOCASE PROTEIN TATA"/>
    <property type="match status" value="1"/>
</dbReference>
<keyword evidence="4 9" id="KW-0812">Transmembrane</keyword>
<gene>
    <name evidence="9" type="primary">tatA</name>
    <name evidence="11" type="ORF">Ssi02_41400</name>
</gene>
<evidence type="ECO:0000256" key="5">
    <source>
        <dbReference type="ARBA" id="ARBA00022927"/>
    </source>
</evidence>
<keyword evidence="12" id="KW-1185">Reference proteome</keyword>
<evidence type="ECO:0000256" key="2">
    <source>
        <dbReference type="ARBA" id="ARBA00022448"/>
    </source>
</evidence>
<dbReference type="PANTHER" id="PTHR42982:SF8">
    <property type="entry name" value="SEC-INDEPENDENT PROTEIN TRANSLOCASE PROTEIN TATA"/>
    <property type="match status" value="1"/>
</dbReference>
<comment type="function">
    <text evidence="9">Part of the twin-arginine translocation (Tat) system that transports large folded proteins containing a characteristic twin-arginine motif in their signal peptide across membranes. TatA could form the protein-conducting channel of the Tat system.</text>
</comment>
<name>A0A919RL32_9ACTN</name>
<comment type="subcellular location">
    <subcellularLocation>
        <location evidence="1 9">Cell membrane</location>
        <topology evidence="1 9">Single-pass membrane protein</topology>
    </subcellularLocation>
</comment>
<comment type="caution">
    <text evidence="11">The sequence shown here is derived from an EMBL/GenBank/DDBJ whole genome shotgun (WGS) entry which is preliminary data.</text>
</comment>
<dbReference type="RefSeq" id="WP_204027630.1">
    <property type="nucleotide sequence ID" value="NZ_BOOW01000027.1"/>
</dbReference>
<comment type="subunit">
    <text evidence="9">The Tat system comprises two distinct complexes: a TatABC complex, containing multiple copies of TatA, TatB and TatC subunits, and a separate TatA complex, containing only TatA subunits. Substrates initially bind to the TatABC complex, which probably triggers association of the separate TatA complex to form the active translocon.</text>
</comment>
<dbReference type="Pfam" id="PF02416">
    <property type="entry name" value="TatA_B_E"/>
    <property type="match status" value="1"/>
</dbReference>
<dbReference type="NCBIfam" id="TIGR01411">
    <property type="entry name" value="tatAE"/>
    <property type="match status" value="1"/>
</dbReference>
<dbReference type="NCBIfam" id="NF001854">
    <property type="entry name" value="PRK00575.1"/>
    <property type="match status" value="1"/>
</dbReference>
<evidence type="ECO:0000313" key="11">
    <source>
        <dbReference type="EMBL" id="GII93909.1"/>
    </source>
</evidence>
<evidence type="ECO:0000256" key="8">
    <source>
        <dbReference type="ARBA" id="ARBA00023136"/>
    </source>
</evidence>
<evidence type="ECO:0000256" key="4">
    <source>
        <dbReference type="ARBA" id="ARBA00022692"/>
    </source>
</evidence>
<dbReference type="GO" id="GO:0033281">
    <property type="term" value="C:TAT protein transport complex"/>
    <property type="evidence" value="ECO:0007669"/>
    <property type="project" value="UniProtKB-UniRule"/>
</dbReference>
<evidence type="ECO:0000256" key="10">
    <source>
        <dbReference type="SAM" id="MobiDB-lite"/>
    </source>
</evidence>
<feature type="region of interest" description="Disordered" evidence="10">
    <location>
        <begin position="86"/>
        <end position="107"/>
    </location>
</feature>